<accession>A0A7S6WRD5</accession>
<dbReference type="EMBL" id="CP061839">
    <property type="protein sequence ID" value="QOW61938.1"/>
    <property type="molecule type" value="Genomic_DNA"/>
</dbReference>
<name>A0A7S6WRD5_9SPIR</name>
<dbReference type="Gene3D" id="3.30.2350.10">
    <property type="entry name" value="Pseudouridine synthase"/>
    <property type="match status" value="1"/>
</dbReference>
<dbReference type="Pfam" id="PF00849">
    <property type="entry name" value="PseudoU_synth_2"/>
    <property type="match status" value="1"/>
</dbReference>
<evidence type="ECO:0000259" key="2">
    <source>
        <dbReference type="Pfam" id="PF00849"/>
    </source>
</evidence>
<protein>
    <submittedName>
        <fullName evidence="3">RNA pseudouridine synthase</fullName>
    </submittedName>
</protein>
<dbReference type="GO" id="GO:0000455">
    <property type="term" value="P:enzyme-directed rRNA pseudouridine synthesis"/>
    <property type="evidence" value="ECO:0007669"/>
    <property type="project" value="TreeGrafter"/>
</dbReference>
<gene>
    <name evidence="3" type="ORF">IFE08_06260</name>
</gene>
<dbReference type="GO" id="GO:0009982">
    <property type="term" value="F:pseudouridine synthase activity"/>
    <property type="evidence" value="ECO:0007669"/>
    <property type="project" value="InterPro"/>
</dbReference>
<dbReference type="InterPro" id="IPR020103">
    <property type="entry name" value="PsdUridine_synth_cat_dom_sf"/>
</dbReference>
<comment type="similarity">
    <text evidence="1">Belongs to the pseudouridine synthase RluA family.</text>
</comment>
<sequence length="262" mass="29920">MEKDFFYGNKIKILFENNELAVLYKPRGVPTAPIKKEDKNTLVNFFLNHYPEGAKIIGKKQIEAGLIHRLDTATCGSVLFAKTQDTYDELNTLQVQNLITKTYFTFSDIEKNCDKNFIDNLKLPYKITSQFSPFGPKRKKVIPVFEKSRRFKDKGKMYTTTITSVAKNFNGKFFVTCTLTQGFRHQVRSHLSYCGLPICGDALYNSNYNCGEKEAENHEYPLQLYAAGICFPKLKSSASFPKANRVNDYISFLLPPPNKTTP</sequence>
<dbReference type="AlphaFoldDB" id="A0A7S6WRD5"/>
<dbReference type="SUPFAM" id="SSF55120">
    <property type="entry name" value="Pseudouridine synthase"/>
    <property type="match status" value="1"/>
</dbReference>
<dbReference type="GeneID" id="301090178"/>
<dbReference type="CDD" id="cd02869">
    <property type="entry name" value="PseudoU_synth_RluA_like"/>
    <property type="match status" value="1"/>
</dbReference>
<feature type="domain" description="Pseudouridine synthase RsuA/RluA-like" evidence="2">
    <location>
        <begin position="20"/>
        <end position="192"/>
    </location>
</feature>
<dbReference type="InterPro" id="IPR006145">
    <property type="entry name" value="PsdUridine_synth_RsuA/RluA"/>
</dbReference>
<proteinExistence type="inferred from homology"/>
<evidence type="ECO:0000256" key="1">
    <source>
        <dbReference type="ARBA" id="ARBA00010876"/>
    </source>
</evidence>
<dbReference type="GO" id="GO:0140098">
    <property type="term" value="F:catalytic activity, acting on RNA"/>
    <property type="evidence" value="ECO:0007669"/>
    <property type="project" value="UniProtKB-ARBA"/>
</dbReference>
<dbReference type="PANTHER" id="PTHR21600:SF87">
    <property type="entry name" value="RNA PSEUDOURIDYLATE SYNTHASE DOMAIN-CONTAINING PROTEIN 1"/>
    <property type="match status" value="1"/>
</dbReference>
<dbReference type="RefSeq" id="WP_029408938.1">
    <property type="nucleotide sequence ID" value="NZ_CP061839.1"/>
</dbReference>
<dbReference type="PANTHER" id="PTHR21600">
    <property type="entry name" value="MITOCHONDRIAL RNA PSEUDOURIDINE SYNTHASE"/>
    <property type="match status" value="1"/>
</dbReference>
<evidence type="ECO:0000313" key="3">
    <source>
        <dbReference type="EMBL" id="QOW61938.1"/>
    </source>
</evidence>
<reference evidence="3 4" key="1">
    <citation type="submission" date="2020-09" db="EMBL/GenBank/DDBJ databases">
        <title>Characterization of Treponema spp. from bovine digital dermatitis in Korea.</title>
        <authorList>
            <person name="Espiritu H.M."/>
            <person name="Cho Y.I."/>
            <person name="Mamuad L."/>
        </authorList>
    </citation>
    <scope>NUCLEOTIDE SEQUENCE [LARGE SCALE GENOMIC DNA]</scope>
    <source>
        <strain evidence="3 4">KS1</strain>
    </source>
</reference>
<evidence type="ECO:0000313" key="4">
    <source>
        <dbReference type="Proteomes" id="UP000593915"/>
    </source>
</evidence>
<dbReference type="Proteomes" id="UP000593915">
    <property type="component" value="Chromosome"/>
</dbReference>
<dbReference type="GO" id="GO:0003723">
    <property type="term" value="F:RNA binding"/>
    <property type="evidence" value="ECO:0007669"/>
    <property type="project" value="InterPro"/>
</dbReference>
<organism evidence="3 4">
    <name type="scientific">Treponema pedis</name>
    <dbReference type="NCBI Taxonomy" id="409322"/>
    <lineage>
        <taxon>Bacteria</taxon>
        <taxon>Pseudomonadati</taxon>
        <taxon>Spirochaetota</taxon>
        <taxon>Spirochaetia</taxon>
        <taxon>Spirochaetales</taxon>
        <taxon>Treponemataceae</taxon>
        <taxon>Treponema</taxon>
    </lineage>
</organism>
<dbReference type="InterPro" id="IPR050188">
    <property type="entry name" value="RluA_PseudoU_synthase"/>
</dbReference>